<protein>
    <recommendedName>
        <fullName evidence="1">Glucosidase 2 subunit beta</fullName>
    </recommendedName>
</protein>
<accession>A0A9P0QP47</accession>
<keyword evidence="5" id="KW-0175">Coiled coil</keyword>
<dbReference type="InterPro" id="IPR039794">
    <property type="entry name" value="Gtb1-like"/>
</dbReference>
<keyword evidence="3" id="KW-0256">Endoplasmic reticulum</keyword>
<dbReference type="InterPro" id="IPR036607">
    <property type="entry name" value="PRKCSH"/>
</dbReference>
<dbReference type="PANTHER" id="PTHR12630:SF1">
    <property type="entry name" value="GLUCOSIDASE 2 SUBUNIT BETA"/>
    <property type="match status" value="1"/>
</dbReference>
<organism evidence="7 8">
    <name type="scientific">[Candida] railenensis</name>
    <dbReference type="NCBI Taxonomy" id="45579"/>
    <lineage>
        <taxon>Eukaryota</taxon>
        <taxon>Fungi</taxon>
        <taxon>Dikarya</taxon>
        <taxon>Ascomycota</taxon>
        <taxon>Saccharomycotina</taxon>
        <taxon>Pichiomycetes</taxon>
        <taxon>Debaryomycetaceae</taxon>
        <taxon>Kurtzmaniella</taxon>
    </lineage>
</organism>
<comment type="caution">
    <text evidence="7">The sequence shown here is derived from an EMBL/GenBank/DDBJ whole genome shotgun (WGS) entry which is preliminary data.</text>
</comment>
<proteinExistence type="predicted"/>
<dbReference type="Pfam" id="PF12999">
    <property type="entry name" value="PRKCSH-like"/>
    <property type="match status" value="1"/>
</dbReference>
<name>A0A9P0QP47_9ASCO</name>
<dbReference type="AlphaFoldDB" id="A0A9P0QP47"/>
<keyword evidence="2" id="KW-0732">Signal</keyword>
<gene>
    <name evidence="7" type="ORF">CLIB1423_08S01662</name>
</gene>
<dbReference type="Proteomes" id="UP000837801">
    <property type="component" value="Unassembled WGS sequence"/>
</dbReference>
<evidence type="ECO:0000256" key="3">
    <source>
        <dbReference type="ARBA" id="ARBA00022824"/>
    </source>
</evidence>
<keyword evidence="8" id="KW-1185">Reference proteome</keyword>
<feature type="coiled-coil region" evidence="5">
    <location>
        <begin position="369"/>
        <end position="396"/>
    </location>
</feature>
<dbReference type="OrthoDB" id="28322at2759"/>
<dbReference type="InterPro" id="IPR028146">
    <property type="entry name" value="PRKCSH_N"/>
</dbReference>
<dbReference type="PANTHER" id="PTHR12630">
    <property type="entry name" value="N-LINKED OLIGOSACCHARIDE PROCESSING"/>
    <property type="match status" value="1"/>
</dbReference>
<dbReference type="GO" id="GO:0017177">
    <property type="term" value="C:glucosidase II complex"/>
    <property type="evidence" value="ECO:0007669"/>
    <property type="project" value="TreeGrafter"/>
</dbReference>
<dbReference type="InterPro" id="IPR044865">
    <property type="entry name" value="MRH_dom"/>
</dbReference>
<dbReference type="Gene3D" id="2.70.130.10">
    <property type="entry name" value="Mannose-6-phosphate receptor binding domain"/>
    <property type="match status" value="1"/>
</dbReference>
<dbReference type="GO" id="GO:0006491">
    <property type="term" value="P:N-glycan processing"/>
    <property type="evidence" value="ECO:0007669"/>
    <property type="project" value="TreeGrafter"/>
</dbReference>
<evidence type="ECO:0000313" key="8">
    <source>
        <dbReference type="Proteomes" id="UP000837801"/>
    </source>
</evidence>
<dbReference type="SUPFAM" id="SSF50911">
    <property type="entry name" value="Mannose 6-phosphate receptor domain"/>
    <property type="match status" value="1"/>
</dbReference>
<evidence type="ECO:0000256" key="4">
    <source>
        <dbReference type="ARBA" id="ARBA00023157"/>
    </source>
</evidence>
<evidence type="ECO:0000256" key="1">
    <source>
        <dbReference type="ARBA" id="ARBA00022387"/>
    </source>
</evidence>
<dbReference type="PROSITE" id="PS51914">
    <property type="entry name" value="MRH"/>
    <property type="match status" value="1"/>
</dbReference>
<sequence length="523" mass="59536">MKLVYPFIVGIVSSSIVGVDPADSALYEPLIENGKKVWKCLSDPSIVLDYEQINNNYCDCPDGSDEPGTNACAKNRKQFYCANVGHFPGYIEHFKLNDGVCDYDVCCDGSDEWLFKDGKQCPNKCLEINNQYRKYKEGAIKQLENSLAIKKKLESESLNMRKELQEGSQIIAQEIEAEEIRLSGLRQRLEDHGDNVDGDDEENEDSVEEGGALLYNVLEPVISKLSTAIDHDRNEYKKVHQLEDILLKLINNYNPNFNDAAVKEAVRTYQDYISNKADENVDETLNSQALLQEVVFHTRTFVEPSQQESKDTVEETSASYGAPTFSNMVHYYFELLISKFLNAPEAEEEGKFYKREEQAPLKKSSSIAYTSLSQEIEILEQEIQDSKKHFSSIEKDLSLDYGPSDILRAVRGQWVSNKLGEYNYNFGFFDTIYQDGNGNNVHIGTFSTIEDGHVLVYNRGARCWNGPQRSAKVKLVCGEEPKLLSVSEPEKCEYHFELQTPIVCQELTEEELIKNFKVDYTQL</sequence>
<feature type="domain" description="MRH" evidence="6">
    <location>
        <begin position="381"/>
        <end position="506"/>
    </location>
</feature>
<evidence type="ECO:0000259" key="6">
    <source>
        <dbReference type="PROSITE" id="PS51914"/>
    </source>
</evidence>
<feature type="coiled-coil region" evidence="5">
    <location>
        <begin position="136"/>
        <end position="195"/>
    </location>
</feature>
<evidence type="ECO:0000313" key="7">
    <source>
        <dbReference type="EMBL" id="CAH2352814.1"/>
    </source>
</evidence>
<dbReference type="Pfam" id="PF13015">
    <property type="entry name" value="PRKCSH_1"/>
    <property type="match status" value="1"/>
</dbReference>
<dbReference type="EMBL" id="CAKXYY010000008">
    <property type="protein sequence ID" value="CAH2352814.1"/>
    <property type="molecule type" value="Genomic_DNA"/>
</dbReference>
<dbReference type="InterPro" id="IPR009011">
    <property type="entry name" value="Man6P_isomerase_rcpt-bd_dom_sf"/>
</dbReference>
<keyword evidence="4" id="KW-1015">Disulfide bond</keyword>
<evidence type="ECO:0000256" key="2">
    <source>
        <dbReference type="ARBA" id="ARBA00022729"/>
    </source>
</evidence>
<evidence type="ECO:0000256" key="5">
    <source>
        <dbReference type="SAM" id="Coils"/>
    </source>
</evidence>
<reference evidence="7" key="1">
    <citation type="submission" date="2022-03" db="EMBL/GenBank/DDBJ databases">
        <authorList>
            <person name="Legras J.-L."/>
            <person name="Devillers H."/>
            <person name="Grondin C."/>
        </authorList>
    </citation>
    <scope>NUCLEOTIDE SEQUENCE</scope>
    <source>
        <strain evidence="7">CLIB 1423</strain>
    </source>
</reference>